<gene>
    <name evidence="2" type="ORF">DSOUD_2496</name>
</gene>
<dbReference type="RefSeq" id="WP_053551274.1">
    <property type="nucleotide sequence ID" value="NZ_CP010802.1"/>
</dbReference>
<evidence type="ECO:0000313" key="2">
    <source>
        <dbReference type="EMBL" id="ALC17249.1"/>
    </source>
</evidence>
<dbReference type="GO" id="GO:0005737">
    <property type="term" value="C:cytoplasm"/>
    <property type="evidence" value="ECO:0007669"/>
    <property type="project" value="TreeGrafter"/>
</dbReference>
<dbReference type="PATRIC" id="fig|1603606.3.peg.2699"/>
<dbReference type="Pfam" id="PF11066">
    <property type="entry name" value="DUF2867"/>
    <property type="match status" value="1"/>
</dbReference>
<proteinExistence type="predicted"/>
<dbReference type="GO" id="GO:0004029">
    <property type="term" value="F:aldehyde dehydrogenase (NAD+) activity"/>
    <property type="evidence" value="ECO:0007669"/>
    <property type="project" value="TreeGrafter"/>
</dbReference>
<dbReference type="Gene3D" id="3.40.50.720">
    <property type="entry name" value="NAD(P)-binding Rossmann-like Domain"/>
    <property type="match status" value="1"/>
</dbReference>
<dbReference type="AlphaFoldDB" id="A0A0M3QG24"/>
<keyword evidence="3" id="KW-1185">Reference proteome</keyword>
<dbReference type="InterPro" id="IPR016040">
    <property type="entry name" value="NAD(P)-bd_dom"/>
</dbReference>
<dbReference type="Proteomes" id="UP000057158">
    <property type="component" value="Chromosome"/>
</dbReference>
<dbReference type="InterPro" id="IPR036291">
    <property type="entry name" value="NAD(P)-bd_dom_sf"/>
</dbReference>
<dbReference type="PANTHER" id="PTHR48079:SF6">
    <property type="entry name" value="NAD(P)-BINDING DOMAIN-CONTAINING PROTEIN-RELATED"/>
    <property type="match status" value="1"/>
</dbReference>
<accession>A0A0M3QG24</accession>
<evidence type="ECO:0000259" key="1">
    <source>
        <dbReference type="Pfam" id="PF13460"/>
    </source>
</evidence>
<name>A0A0M3QG24_9BACT</name>
<dbReference type="InterPro" id="IPR051783">
    <property type="entry name" value="NAD(P)-dependent_oxidoreduct"/>
</dbReference>
<reference evidence="2 3" key="1">
    <citation type="submission" date="2015-07" db="EMBL/GenBank/DDBJ databases">
        <title>Isolation and Genomic Characterization of a Novel Halophilic Metal-Reducing Deltaproteobacterium from the Deep Subsurface.</title>
        <authorList>
            <person name="Badalamenti J.P."/>
            <person name="Summers Z.M."/>
            <person name="Gralnick J.A."/>
            <person name="Bond D.R."/>
        </authorList>
    </citation>
    <scope>NUCLEOTIDE SEQUENCE [LARGE SCALE GENOMIC DNA]</scope>
    <source>
        <strain evidence="2 3">WTL</strain>
    </source>
</reference>
<dbReference type="PANTHER" id="PTHR48079">
    <property type="entry name" value="PROTEIN YEEZ"/>
    <property type="match status" value="1"/>
</dbReference>
<dbReference type="Pfam" id="PF13460">
    <property type="entry name" value="NAD_binding_10"/>
    <property type="match status" value="1"/>
</dbReference>
<dbReference type="OrthoDB" id="9774199at2"/>
<dbReference type="SUPFAM" id="SSF55961">
    <property type="entry name" value="Bet v1-like"/>
    <property type="match status" value="1"/>
</dbReference>
<organism evidence="2 3">
    <name type="scientific">Desulfuromonas soudanensis</name>
    <dbReference type="NCBI Taxonomy" id="1603606"/>
    <lineage>
        <taxon>Bacteria</taxon>
        <taxon>Pseudomonadati</taxon>
        <taxon>Thermodesulfobacteriota</taxon>
        <taxon>Desulfuromonadia</taxon>
        <taxon>Desulfuromonadales</taxon>
        <taxon>Desulfuromonadaceae</taxon>
        <taxon>Desulfuromonas</taxon>
    </lineage>
</organism>
<sequence>MKKSTESTPAKDQRPVLILGASGYIGGRLIPLLLAAGYPVRAMARSPGKLKGRPWSGHPRLEIVRGDVFDRDSLLTAARGCRAAYYLVHSMNPRVADFAESDRRAAGNMAEIAGEAGLERLIYLSGLGDEDAGMSSHLQSRAEVARILAEGPVPVTVLRAAMIIGSGSASFEILRYLVDRLPAMVTPRWVSTPCQPIGVRNVLHYLTGCLEVPETAGETFDIGQEEIVTYRQLMEIYAEEAGLPKRLILPVPFLTPRLSSYWIHLVTPIPAALARPLAEGLSCPVVCRDLRIRDLIPQNLLDCRQAIRLALDRQQQEIETSWSDSGPLPPAEWAMTGDPGWAGGTVCDDSWRMVLDGTPEEIWPALAAIGGRTGWYYADWLWKVRGHLDRLVGGVGLSRGRRCAIDLRTGDALDFWRVIEAERPSLLLFGAEMKLPGEAVLAFRLHPLDDGSTELQQIARYLPRGLLGLLYWYAVSPFHRLVFTGMLRGIAKAAGKKIVTGPERMPAPK</sequence>
<dbReference type="SUPFAM" id="SSF51735">
    <property type="entry name" value="NAD(P)-binding Rossmann-fold domains"/>
    <property type="match status" value="1"/>
</dbReference>
<dbReference type="KEGG" id="des:DSOUD_2496"/>
<protein>
    <recommendedName>
        <fullName evidence="1">NAD(P)-binding domain-containing protein</fullName>
    </recommendedName>
</protein>
<feature type="domain" description="NAD(P)-binding" evidence="1">
    <location>
        <begin position="20"/>
        <end position="149"/>
    </location>
</feature>
<dbReference type="InterPro" id="IPR021295">
    <property type="entry name" value="DUF2867"/>
</dbReference>
<dbReference type="CDD" id="cd05245">
    <property type="entry name" value="SDR_a2"/>
    <property type="match status" value="1"/>
</dbReference>
<dbReference type="EMBL" id="CP010802">
    <property type="protein sequence ID" value="ALC17249.1"/>
    <property type="molecule type" value="Genomic_DNA"/>
</dbReference>
<dbReference type="STRING" id="1603606.DSOUD_2496"/>
<evidence type="ECO:0000313" key="3">
    <source>
        <dbReference type="Proteomes" id="UP000057158"/>
    </source>
</evidence>